<dbReference type="OrthoDB" id="2160783at2759"/>
<reference evidence="2 3" key="1">
    <citation type="submission" date="2016-08" db="EMBL/GenBank/DDBJ databases">
        <title>A Parts List for Fungal Cellulosomes Revealed by Comparative Genomics.</title>
        <authorList>
            <consortium name="DOE Joint Genome Institute"/>
            <person name="Haitjema C.H."/>
            <person name="Gilmore S.P."/>
            <person name="Henske J.K."/>
            <person name="Solomon K.V."/>
            <person name="De Groot R."/>
            <person name="Kuo A."/>
            <person name="Mondo S.J."/>
            <person name="Salamov A.A."/>
            <person name="Labutti K."/>
            <person name="Zhao Z."/>
            <person name="Chiniquy J."/>
            <person name="Barry K."/>
            <person name="Brewer H.M."/>
            <person name="Purvine S.O."/>
            <person name="Wright A.T."/>
            <person name="Boxma B."/>
            <person name="Van Alen T."/>
            <person name="Hackstein J.H."/>
            <person name="Baker S.E."/>
            <person name="Grigoriev I.V."/>
            <person name="O'Malley M.A."/>
        </authorList>
    </citation>
    <scope>NUCLEOTIDE SEQUENCE [LARGE SCALE GENOMIC DNA]</scope>
    <source>
        <strain evidence="2 3">G1</strain>
    </source>
</reference>
<evidence type="ECO:0000313" key="3">
    <source>
        <dbReference type="Proteomes" id="UP000193920"/>
    </source>
</evidence>
<dbReference type="Pfam" id="PF11265">
    <property type="entry name" value="Med25_VWA"/>
    <property type="match status" value="1"/>
</dbReference>
<keyword evidence="3" id="KW-1185">Reference proteome</keyword>
<dbReference type="SUPFAM" id="SSF53300">
    <property type="entry name" value="vWA-like"/>
    <property type="match status" value="1"/>
</dbReference>
<gene>
    <name evidence="2" type="ORF">LY90DRAFT_8338</name>
</gene>
<dbReference type="InterPro" id="IPR036465">
    <property type="entry name" value="vWFA_dom_sf"/>
</dbReference>
<name>A0A1Y2CLR1_9FUNG</name>
<evidence type="ECO:0000313" key="2">
    <source>
        <dbReference type="EMBL" id="ORY47943.1"/>
    </source>
</evidence>
<comment type="caution">
    <text evidence="2">The sequence shown here is derived from an EMBL/GenBank/DDBJ whole genome shotgun (WGS) entry which is preliminary data.</text>
</comment>
<dbReference type="Proteomes" id="UP000193920">
    <property type="component" value="Unassembled WGS sequence"/>
</dbReference>
<dbReference type="AlphaFoldDB" id="A0A1Y2CLR1"/>
<sequence>MSTGIENQIIIVIDGSGTMTCHIEKFLNYLNPIINENDLTGKISKNTIFNYVIYNDYPSNSAKTIYKGQNCDDYETIIKKIKSIKMRDGGILRNALGEGLATALEIFEDDKYKNEKLKKYCLIISNTAYYNTKVRYSRKYFRKDIETIIEEYKKNSIDISVFTTVESIDPDNNILEKVEIL</sequence>
<organism evidence="2 3">
    <name type="scientific">Neocallimastix californiae</name>
    <dbReference type="NCBI Taxonomy" id="1754190"/>
    <lineage>
        <taxon>Eukaryota</taxon>
        <taxon>Fungi</taxon>
        <taxon>Fungi incertae sedis</taxon>
        <taxon>Chytridiomycota</taxon>
        <taxon>Chytridiomycota incertae sedis</taxon>
        <taxon>Neocallimastigomycetes</taxon>
        <taxon>Neocallimastigales</taxon>
        <taxon>Neocallimastigaceae</taxon>
        <taxon>Neocallimastix</taxon>
    </lineage>
</organism>
<dbReference type="InterPro" id="IPR021419">
    <property type="entry name" value="Mediator_Med25_VWA"/>
</dbReference>
<proteinExistence type="predicted"/>
<feature type="domain" description="VWFA" evidence="1">
    <location>
        <begin position="8"/>
        <end position="181"/>
    </location>
</feature>
<dbReference type="InterPro" id="IPR002035">
    <property type="entry name" value="VWF_A"/>
</dbReference>
<protein>
    <recommendedName>
        <fullName evidence="1">VWFA domain-containing protein</fullName>
    </recommendedName>
</protein>
<accession>A0A1Y2CLR1</accession>
<evidence type="ECO:0000259" key="1">
    <source>
        <dbReference type="PROSITE" id="PS50234"/>
    </source>
</evidence>
<dbReference type="Gene3D" id="3.40.50.410">
    <property type="entry name" value="von Willebrand factor, type A domain"/>
    <property type="match status" value="1"/>
</dbReference>
<dbReference type="EMBL" id="MCOG01000103">
    <property type="protein sequence ID" value="ORY47943.1"/>
    <property type="molecule type" value="Genomic_DNA"/>
</dbReference>
<dbReference type="PROSITE" id="PS50234">
    <property type="entry name" value="VWFA"/>
    <property type="match status" value="1"/>
</dbReference>